<dbReference type="OrthoDB" id="413520at2759"/>
<reference evidence="2" key="1">
    <citation type="submission" date="2020-10" db="EMBL/GenBank/DDBJ databases">
        <authorList>
            <person name="Kikuchi T."/>
        </authorList>
    </citation>
    <scope>NUCLEOTIDE SEQUENCE</scope>
    <source>
        <strain evidence="2">NKZ352</strain>
    </source>
</reference>
<sequence length="234" mass="26925">MIFQKISFIIFTNLLKQIVEAETTNAMSIYKSEVPIEEFENDERAVKIGEKGYILLQNWNDQGVSGVLWESAVVLAQYLHQSRGLVKGKRILELGAGLGLPSMVVLDGGAFHVFATDQMFALPRLRQNVQTNLSPEIQRHCDITCLDWFHPENSTDRIQDVEVIIGADLVYNRELFDPLRRTLLAFSTKKTVIFFASKLRYPKDRRFYSKLSGDFQVEQVFSEKDIVIFKMLRN</sequence>
<protein>
    <submittedName>
        <fullName evidence="2">Uncharacterized protein</fullName>
    </submittedName>
</protein>
<feature type="chain" id="PRO_5035732041" evidence="1">
    <location>
        <begin position="22"/>
        <end position="234"/>
    </location>
</feature>
<dbReference type="PANTHER" id="PTHR14614">
    <property type="entry name" value="HEPATOCELLULAR CARCINOMA-ASSOCIATED ANTIGEN"/>
    <property type="match status" value="1"/>
</dbReference>
<evidence type="ECO:0000313" key="2">
    <source>
        <dbReference type="EMBL" id="CAD6190334.1"/>
    </source>
</evidence>
<dbReference type="InterPro" id="IPR019410">
    <property type="entry name" value="Methyltransf_16"/>
</dbReference>
<dbReference type="EMBL" id="CAJGYM010000015">
    <property type="protein sequence ID" value="CAD6190334.1"/>
    <property type="molecule type" value="Genomic_DNA"/>
</dbReference>
<dbReference type="SUPFAM" id="SSF53335">
    <property type="entry name" value="S-adenosyl-L-methionine-dependent methyltransferases"/>
    <property type="match status" value="1"/>
</dbReference>
<organism evidence="2 3">
    <name type="scientific">Caenorhabditis auriculariae</name>
    <dbReference type="NCBI Taxonomy" id="2777116"/>
    <lineage>
        <taxon>Eukaryota</taxon>
        <taxon>Metazoa</taxon>
        <taxon>Ecdysozoa</taxon>
        <taxon>Nematoda</taxon>
        <taxon>Chromadorea</taxon>
        <taxon>Rhabditida</taxon>
        <taxon>Rhabditina</taxon>
        <taxon>Rhabditomorpha</taxon>
        <taxon>Rhabditoidea</taxon>
        <taxon>Rhabditidae</taxon>
        <taxon>Peloderinae</taxon>
        <taxon>Caenorhabditis</taxon>
    </lineage>
</organism>
<keyword evidence="3" id="KW-1185">Reference proteome</keyword>
<feature type="signal peptide" evidence="1">
    <location>
        <begin position="1"/>
        <end position="21"/>
    </location>
</feature>
<dbReference type="PANTHER" id="PTHR14614:SF132">
    <property type="entry name" value="PROTEIN-LYSINE METHYLTRANSFERASE C42C1.13"/>
    <property type="match status" value="1"/>
</dbReference>
<keyword evidence="1" id="KW-0732">Signal</keyword>
<comment type="caution">
    <text evidence="2">The sequence shown here is derived from an EMBL/GenBank/DDBJ whole genome shotgun (WGS) entry which is preliminary data.</text>
</comment>
<dbReference type="CDD" id="cd02440">
    <property type="entry name" value="AdoMet_MTases"/>
    <property type="match status" value="1"/>
</dbReference>
<dbReference type="AlphaFoldDB" id="A0A8S1H4Z2"/>
<proteinExistence type="predicted"/>
<evidence type="ECO:0000313" key="3">
    <source>
        <dbReference type="Proteomes" id="UP000835052"/>
    </source>
</evidence>
<dbReference type="Proteomes" id="UP000835052">
    <property type="component" value="Unassembled WGS sequence"/>
</dbReference>
<dbReference type="Pfam" id="PF10294">
    <property type="entry name" value="Methyltransf_16"/>
    <property type="match status" value="1"/>
</dbReference>
<dbReference type="Gene3D" id="3.40.50.150">
    <property type="entry name" value="Vaccinia Virus protein VP39"/>
    <property type="match status" value="1"/>
</dbReference>
<evidence type="ECO:0000256" key="1">
    <source>
        <dbReference type="SAM" id="SignalP"/>
    </source>
</evidence>
<gene>
    <name evidence="2" type="ORF">CAUJ_LOCUS6253</name>
</gene>
<accession>A0A8S1H4Z2</accession>
<dbReference type="InterPro" id="IPR029063">
    <property type="entry name" value="SAM-dependent_MTases_sf"/>
</dbReference>
<name>A0A8S1H4Z2_9PELO</name>